<keyword evidence="1" id="KW-0472">Membrane</keyword>
<feature type="non-terminal residue" evidence="3">
    <location>
        <position position="1"/>
    </location>
</feature>
<feature type="transmembrane region" description="Helical" evidence="1">
    <location>
        <begin position="393"/>
        <end position="415"/>
    </location>
</feature>
<proteinExistence type="predicted"/>
<accession>A0A9E2L3C1</accession>
<protein>
    <submittedName>
        <fullName evidence="3">GldG family protein</fullName>
    </submittedName>
</protein>
<evidence type="ECO:0000313" key="3">
    <source>
        <dbReference type="EMBL" id="MBU3851048.1"/>
    </source>
</evidence>
<reference evidence="3" key="1">
    <citation type="journal article" date="2021" name="PeerJ">
        <title>Extensive microbial diversity within the chicken gut microbiome revealed by metagenomics and culture.</title>
        <authorList>
            <person name="Gilroy R."/>
            <person name="Ravi A."/>
            <person name="Getino M."/>
            <person name="Pursley I."/>
            <person name="Horton D.L."/>
            <person name="Alikhan N.F."/>
            <person name="Baker D."/>
            <person name="Gharbi K."/>
            <person name="Hall N."/>
            <person name="Watson M."/>
            <person name="Adriaenssens E.M."/>
            <person name="Foster-Nyarko E."/>
            <person name="Jarju S."/>
            <person name="Secka A."/>
            <person name="Antonio M."/>
            <person name="Oren A."/>
            <person name="Chaudhuri R.R."/>
            <person name="La Ragione R."/>
            <person name="Hildebrand F."/>
            <person name="Pallen M.J."/>
        </authorList>
    </citation>
    <scope>NUCLEOTIDE SEQUENCE</scope>
    <source>
        <strain evidence="3">Gambia15-2214</strain>
    </source>
</reference>
<keyword evidence="1" id="KW-0812">Transmembrane</keyword>
<dbReference type="EMBL" id="JAHLFV010000245">
    <property type="protein sequence ID" value="MBU3851048.1"/>
    <property type="molecule type" value="Genomic_DNA"/>
</dbReference>
<reference evidence="3" key="2">
    <citation type="submission" date="2021-04" db="EMBL/GenBank/DDBJ databases">
        <authorList>
            <person name="Gilroy R."/>
        </authorList>
    </citation>
    <scope>NUCLEOTIDE SEQUENCE</scope>
    <source>
        <strain evidence="3">Gambia15-2214</strain>
    </source>
</reference>
<dbReference type="Pfam" id="PF09822">
    <property type="entry name" value="ABC_transp_aux"/>
    <property type="match status" value="1"/>
</dbReference>
<evidence type="ECO:0000259" key="2">
    <source>
        <dbReference type="Pfam" id="PF09822"/>
    </source>
</evidence>
<dbReference type="InterPro" id="IPR019196">
    <property type="entry name" value="ABC_transp_unknown"/>
</dbReference>
<comment type="caution">
    <text evidence="3">The sequence shown here is derived from an EMBL/GenBank/DDBJ whole genome shotgun (WGS) entry which is preliminary data.</text>
</comment>
<gene>
    <name evidence="3" type="ORF">IAA16_10810</name>
</gene>
<feature type="domain" description="ABC-type uncharacterised transport system" evidence="2">
    <location>
        <begin position="86"/>
        <end position="340"/>
    </location>
</feature>
<evidence type="ECO:0000313" key="4">
    <source>
        <dbReference type="Proteomes" id="UP000823914"/>
    </source>
</evidence>
<keyword evidence="1" id="KW-1133">Transmembrane helix</keyword>
<evidence type="ECO:0000256" key="1">
    <source>
        <dbReference type="SAM" id="Phobius"/>
    </source>
</evidence>
<name>A0A9E2L3C1_9SPIR</name>
<sequence>NKNISVTVEDPIEKGMEEALIQKGVFPRQIQSAKENRQELVTVYSSIVMEYLNRMAVIPFIVSGETLEYELTSRLMQLTDSAQDGTVFVMTGNGLSVDTDYSYVKPWLSAAGFVPVSVTPEEFLVSLEDSLGSEKKPPILLLGTSALEEAAVEGLKTYVEFGGSIFVTTSSNSADVYGTWDTYPVEAGADVFLPVLADWGIEVGPELVFDISCYRVTLVSNDENPVYEYVNYPLWISSLPQYTTTHQISKNVTDLQFFWSSPLNLTKSGDPLVYTTPNSWLEAPDFSKEQPFVANPFMVAQSAAQAGKETGQYLLSALVSVDGGGKVMAVSSQYFVSTLMLDYTGAYTNLEYVVKGLLYLTGEEGLLELRNRTNSLSLHKVSQAELEAAFPKVMLFTAVIVPLIPLIIGVGFFLWRKYKKGTDL</sequence>
<organism evidence="3 4">
    <name type="scientific">Candidatus Treponema excrementipullorum</name>
    <dbReference type="NCBI Taxonomy" id="2838768"/>
    <lineage>
        <taxon>Bacteria</taxon>
        <taxon>Pseudomonadati</taxon>
        <taxon>Spirochaetota</taxon>
        <taxon>Spirochaetia</taxon>
        <taxon>Spirochaetales</taxon>
        <taxon>Treponemataceae</taxon>
        <taxon>Treponema</taxon>
    </lineage>
</organism>
<dbReference type="AlphaFoldDB" id="A0A9E2L3C1"/>
<dbReference type="Proteomes" id="UP000823914">
    <property type="component" value="Unassembled WGS sequence"/>
</dbReference>